<dbReference type="Pfam" id="PF00293">
    <property type="entry name" value="NUDIX"/>
    <property type="match status" value="1"/>
</dbReference>
<name>A0A857L0J0_9ACTN</name>
<dbReference type="PANTHER" id="PTHR21340">
    <property type="entry name" value="DIADENOSINE 5,5-P1,P4-TETRAPHOSPHATE PYROPHOSPHOHYDROLASE MUTT"/>
    <property type="match status" value="1"/>
</dbReference>
<dbReference type="SUPFAM" id="SSF55811">
    <property type="entry name" value="Nudix"/>
    <property type="match status" value="1"/>
</dbReference>
<protein>
    <submittedName>
        <fullName evidence="1">NUDIX domain-containing protein</fullName>
    </submittedName>
</protein>
<dbReference type="GO" id="GO:0006167">
    <property type="term" value="P:AMP biosynthetic process"/>
    <property type="evidence" value="ECO:0007669"/>
    <property type="project" value="TreeGrafter"/>
</dbReference>
<dbReference type="CDD" id="cd04662">
    <property type="entry name" value="NUDIX_Hydrolase"/>
    <property type="match status" value="1"/>
</dbReference>
<dbReference type="RefSeq" id="WP_005187820.1">
    <property type="nucleotide sequence ID" value="NZ_CP045804.1"/>
</dbReference>
<dbReference type="PROSITE" id="PS51462">
    <property type="entry name" value="NUDIX"/>
    <property type="match status" value="1"/>
</dbReference>
<dbReference type="Gene3D" id="3.90.79.10">
    <property type="entry name" value="Nucleoside Triphosphate Pyrophosphohydrolase"/>
    <property type="match status" value="1"/>
</dbReference>
<accession>A0A857L0J0</accession>
<sequence length="181" mass="19427">MTAKTPAAKSRSTVKRSAGILLFRGGSDDRGDSGELELLIVHPGGPLWARKDTGAWSIPKGLVEHSDGEPAETDLDAARREFTEETGAPAPDGPYLELGEVRQSGGKTVVAFAARGDLDPAEIVSNTFEMPWPPRSGRMQSFPEIDRAEWMEPEKARAALNPAQAEFVDRLLVALAESGGM</sequence>
<dbReference type="InterPro" id="IPR051325">
    <property type="entry name" value="Nudix_hydrolase_domain"/>
</dbReference>
<proteinExistence type="predicted"/>
<dbReference type="InterPro" id="IPR000086">
    <property type="entry name" value="NUDIX_hydrolase_dom"/>
</dbReference>
<dbReference type="InterPro" id="IPR015797">
    <property type="entry name" value="NUDIX_hydrolase-like_dom_sf"/>
</dbReference>
<evidence type="ECO:0000313" key="1">
    <source>
        <dbReference type="EMBL" id="QHN40690.1"/>
    </source>
</evidence>
<organism evidence="1">
    <name type="scientific">Gordonia amarae</name>
    <dbReference type="NCBI Taxonomy" id="36821"/>
    <lineage>
        <taxon>Bacteria</taxon>
        <taxon>Bacillati</taxon>
        <taxon>Actinomycetota</taxon>
        <taxon>Actinomycetes</taxon>
        <taxon>Mycobacteriales</taxon>
        <taxon>Gordoniaceae</taxon>
        <taxon>Gordonia</taxon>
    </lineage>
</organism>
<dbReference type="GO" id="GO:0004081">
    <property type="term" value="F:bis(5'-nucleosyl)-tetraphosphatase (asymmetrical) activity"/>
    <property type="evidence" value="ECO:0007669"/>
    <property type="project" value="TreeGrafter"/>
</dbReference>
<dbReference type="GO" id="GO:0006754">
    <property type="term" value="P:ATP biosynthetic process"/>
    <property type="evidence" value="ECO:0007669"/>
    <property type="project" value="TreeGrafter"/>
</dbReference>
<gene>
    <name evidence="1" type="ORF">GII30_17435</name>
</gene>
<dbReference type="AlphaFoldDB" id="A0A857L0J0"/>
<reference evidence="1" key="1">
    <citation type="journal article" date="2021" name="Nat. Microbiol.">
        <title>Cocultivation of an ultrasmall environmental parasitic bacterium with lytic ability against bacteria associated with wastewater foams.</title>
        <authorList>
            <person name="Batinovic S."/>
            <person name="Rose J.J.A."/>
            <person name="Ratcliffe J."/>
            <person name="Seviour R.J."/>
            <person name="Petrovski S."/>
        </authorList>
    </citation>
    <scope>NUCLEOTIDE SEQUENCE</scope>
    <source>
        <strain evidence="1">CON44</strain>
    </source>
</reference>
<dbReference type="EMBL" id="CP045810">
    <property type="protein sequence ID" value="QHN40690.1"/>
    <property type="molecule type" value="Genomic_DNA"/>
</dbReference>
<dbReference type="PANTHER" id="PTHR21340:SF7">
    <property type="entry name" value="NUDIX HYDROLASE DOMAIN-CONTAINING PROTEIN"/>
    <property type="match status" value="1"/>
</dbReference>